<gene>
    <name evidence="2" type="ORF">KK1_011639</name>
</gene>
<proteinExistence type="predicted"/>
<name>A0A151TED8_CAJCA</name>
<dbReference type="Proteomes" id="UP000075243">
    <property type="component" value="Chromosome 6"/>
</dbReference>
<evidence type="ECO:0000313" key="3">
    <source>
        <dbReference type="Proteomes" id="UP000075243"/>
    </source>
</evidence>
<protein>
    <recommendedName>
        <fullName evidence="1">Retrovirus-related Pol polyprotein from transposon TNT 1-94-like beta-barrel domain-containing protein</fullName>
    </recommendedName>
</protein>
<dbReference type="Gramene" id="C.cajan_11311.t">
    <property type="protein sequence ID" value="C.cajan_11311.t.cds1"/>
    <property type="gene ID" value="C.cajan_11311"/>
</dbReference>
<accession>A0A151TED8</accession>
<evidence type="ECO:0000259" key="1">
    <source>
        <dbReference type="Pfam" id="PF22936"/>
    </source>
</evidence>
<keyword evidence="3" id="KW-1185">Reference proteome</keyword>
<dbReference type="InterPro" id="IPR054722">
    <property type="entry name" value="PolX-like_BBD"/>
</dbReference>
<dbReference type="EMBL" id="CM003608">
    <property type="protein sequence ID" value="KYP65405.1"/>
    <property type="molecule type" value="Genomic_DNA"/>
</dbReference>
<dbReference type="Pfam" id="PF22936">
    <property type="entry name" value="Pol_BBD"/>
    <property type="match status" value="1"/>
</dbReference>
<reference evidence="2 3" key="1">
    <citation type="journal article" date="2012" name="Nat. Biotechnol.">
        <title>Draft genome sequence of pigeonpea (Cajanus cajan), an orphan legume crop of resource-poor farmers.</title>
        <authorList>
            <person name="Varshney R.K."/>
            <person name="Chen W."/>
            <person name="Li Y."/>
            <person name="Bharti A.K."/>
            <person name="Saxena R.K."/>
            <person name="Schlueter J.A."/>
            <person name="Donoghue M.T."/>
            <person name="Azam S."/>
            <person name="Fan G."/>
            <person name="Whaley A.M."/>
            <person name="Farmer A.D."/>
            <person name="Sheridan J."/>
            <person name="Iwata A."/>
            <person name="Tuteja R."/>
            <person name="Penmetsa R.V."/>
            <person name="Wu W."/>
            <person name="Upadhyaya H.D."/>
            <person name="Yang S.P."/>
            <person name="Shah T."/>
            <person name="Saxena K.B."/>
            <person name="Michael T."/>
            <person name="McCombie W.R."/>
            <person name="Yang B."/>
            <person name="Zhang G."/>
            <person name="Yang H."/>
            <person name="Wang J."/>
            <person name="Spillane C."/>
            <person name="Cook D.R."/>
            <person name="May G.D."/>
            <person name="Xu X."/>
            <person name="Jackson S.A."/>
        </authorList>
    </citation>
    <scope>NUCLEOTIDE SEQUENCE [LARGE SCALE GENOMIC DNA]</scope>
    <source>
        <strain evidence="3">cv. Asha</strain>
    </source>
</reference>
<feature type="domain" description="Retrovirus-related Pol polyprotein from transposon TNT 1-94-like beta-barrel" evidence="1">
    <location>
        <begin position="1"/>
        <end position="51"/>
    </location>
</feature>
<dbReference type="AlphaFoldDB" id="A0A151TED8"/>
<organism evidence="2 3">
    <name type="scientific">Cajanus cajan</name>
    <name type="common">Pigeon pea</name>
    <name type="synonym">Cajanus indicus</name>
    <dbReference type="NCBI Taxonomy" id="3821"/>
    <lineage>
        <taxon>Eukaryota</taxon>
        <taxon>Viridiplantae</taxon>
        <taxon>Streptophyta</taxon>
        <taxon>Embryophyta</taxon>
        <taxon>Tracheophyta</taxon>
        <taxon>Spermatophyta</taxon>
        <taxon>Magnoliopsida</taxon>
        <taxon>eudicotyledons</taxon>
        <taxon>Gunneridae</taxon>
        <taxon>Pentapetalae</taxon>
        <taxon>rosids</taxon>
        <taxon>fabids</taxon>
        <taxon>Fabales</taxon>
        <taxon>Fabaceae</taxon>
        <taxon>Papilionoideae</taxon>
        <taxon>50 kb inversion clade</taxon>
        <taxon>NPAAA clade</taxon>
        <taxon>indigoferoid/millettioid clade</taxon>
        <taxon>Phaseoleae</taxon>
        <taxon>Cajanus</taxon>
    </lineage>
</organism>
<sequence length="71" mass="7814">MGNESLARVIGIGQVELELSSGNCLVLDEVFHVFEVRKNLISVALLVQQGFKIVFESNRVVISRHGSFVGK</sequence>
<evidence type="ECO:0000313" key="2">
    <source>
        <dbReference type="EMBL" id="KYP65405.1"/>
    </source>
</evidence>
<dbReference type="PANTHER" id="PTHR47592">
    <property type="entry name" value="PBF68 PROTEIN"/>
    <property type="match status" value="1"/>
</dbReference>
<dbReference type="OMA" id="VNVYHAP"/>